<evidence type="ECO:0000313" key="1">
    <source>
        <dbReference type="EMBL" id="CAF5144746.1"/>
    </source>
</evidence>
<organism evidence="1 3">
    <name type="scientific">Rotaria magnacalcarata</name>
    <dbReference type="NCBI Taxonomy" id="392030"/>
    <lineage>
        <taxon>Eukaryota</taxon>
        <taxon>Metazoa</taxon>
        <taxon>Spiralia</taxon>
        <taxon>Gnathifera</taxon>
        <taxon>Rotifera</taxon>
        <taxon>Eurotatoria</taxon>
        <taxon>Bdelloidea</taxon>
        <taxon>Philodinida</taxon>
        <taxon>Philodinidae</taxon>
        <taxon>Rotaria</taxon>
    </lineage>
</organism>
<reference evidence="1" key="1">
    <citation type="submission" date="2021-02" db="EMBL/GenBank/DDBJ databases">
        <authorList>
            <person name="Nowell W R."/>
        </authorList>
    </citation>
    <scope>NUCLEOTIDE SEQUENCE</scope>
</reference>
<evidence type="ECO:0000313" key="3">
    <source>
        <dbReference type="Proteomes" id="UP000681967"/>
    </source>
</evidence>
<protein>
    <submittedName>
        <fullName evidence="1">Uncharacterized protein</fullName>
    </submittedName>
</protein>
<gene>
    <name evidence="1" type="ORF">BYL167_LOCUS70910</name>
    <name evidence="2" type="ORF">GIL414_LOCUS81517</name>
</gene>
<dbReference type="Proteomes" id="UP000681720">
    <property type="component" value="Unassembled WGS sequence"/>
</dbReference>
<sequence length="224" mass="26458">SSVKVENASQSDRRLIRRDDNHENLVFIRLDAEGSSPPNMLAFLRSINDSARCYSNASSCLDAIRSTKESVFFICSIYNIELLMTVHKMENVEAIFIVDSNPHDIKGDFPKLIGAFTQQEQLSRSLKDTVEIFEQIRLEKFSFEEETSFLWYQLWRDELTNKKSFSNKSDFIEMTRMYYRDNGRIMEMIEDFEKSYRPSDVLQWCFHSPFPNHFLLHAIHFHNL</sequence>
<feature type="non-terminal residue" evidence="1">
    <location>
        <position position="224"/>
    </location>
</feature>
<comment type="caution">
    <text evidence="1">The sequence shown here is derived from an EMBL/GenBank/DDBJ whole genome shotgun (WGS) entry which is preliminary data.</text>
</comment>
<accession>A0A8S3FY27</accession>
<dbReference type="EMBL" id="CAJOBJ010357596">
    <property type="protein sequence ID" value="CAF5215772.1"/>
    <property type="molecule type" value="Genomic_DNA"/>
</dbReference>
<proteinExistence type="predicted"/>
<dbReference type="AlphaFoldDB" id="A0A8S3FY27"/>
<evidence type="ECO:0000313" key="2">
    <source>
        <dbReference type="EMBL" id="CAF5215772.1"/>
    </source>
</evidence>
<name>A0A8S3FY27_9BILA</name>
<dbReference type="Proteomes" id="UP000681967">
    <property type="component" value="Unassembled WGS sequence"/>
</dbReference>
<feature type="non-terminal residue" evidence="1">
    <location>
        <position position="1"/>
    </location>
</feature>
<dbReference type="EMBL" id="CAJOBH010253976">
    <property type="protein sequence ID" value="CAF5144746.1"/>
    <property type="molecule type" value="Genomic_DNA"/>
</dbReference>